<reference evidence="2" key="1">
    <citation type="submission" date="2019-10" db="EMBL/GenBank/DDBJ databases">
        <authorList>
            <consortium name="DOE Joint Genome Institute"/>
            <person name="Kuo A."/>
            <person name="Miyauchi S."/>
            <person name="Kiss E."/>
            <person name="Drula E."/>
            <person name="Kohler A."/>
            <person name="Sanchez-Garcia M."/>
            <person name="Andreopoulos B."/>
            <person name="Barry K.W."/>
            <person name="Bonito G."/>
            <person name="Buee M."/>
            <person name="Carver A."/>
            <person name="Chen C."/>
            <person name="Cichocki N."/>
            <person name="Clum A."/>
            <person name="Culley D."/>
            <person name="Crous P.W."/>
            <person name="Fauchery L."/>
            <person name="Girlanda M."/>
            <person name="Hayes R."/>
            <person name="Keri Z."/>
            <person name="LaButti K."/>
            <person name="Lipzen A."/>
            <person name="Lombard V."/>
            <person name="Magnuson J."/>
            <person name="Maillard F."/>
            <person name="Morin E."/>
            <person name="Murat C."/>
            <person name="Nolan M."/>
            <person name="Ohm R."/>
            <person name="Pangilinan J."/>
            <person name="Pereira M."/>
            <person name="Perotto S."/>
            <person name="Peter M."/>
            <person name="Riley R."/>
            <person name="Sitrit Y."/>
            <person name="Stielow B."/>
            <person name="Szollosi G."/>
            <person name="Zifcakova L."/>
            <person name="Stursova M."/>
            <person name="Spatafora J.W."/>
            <person name="Tedersoo L."/>
            <person name="Vaario L.-M."/>
            <person name="Yamada A."/>
            <person name="Yan M."/>
            <person name="Wang P."/>
            <person name="Xu J."/>
            <person name="Bruns T."/>
            <person name="Baldrian P."/>
            <person name="Vilgalys R."/>
            <person name="Henrissat B."/>
            <person name="Grigoriev I.V."/>
            <person name="Hibbett D."/>
            <person name="Nagy L.G."/>
            <person name="Martin F.M."/>
        </authorList>
    </citation>
    <scope>NUCLEOTIDE SEQUENCE</scope>
    <source>
        <strain evidence="2">Prilba</strain>
    </source>
</reference>
<dbReference type="OrthoDB" id="3243413at2759"/>
<accession>A0A9P5N1S8</accession>
<feature type="compositionally biased region" description="Basic and acidic residues" evidence="1">
    <location>
        <begin position="450"/>
        <end position="466"/>
    </location>
</feature>
<feature type="compositionally biased region" description="Basic and acidic residues" evidence="1">
    <location>
        <begin position="328"/>
        <end position="342"/>
    </location>
</feature>
<organism evidence="2 3">
    <name type="scientific">Russula ochroleuca</name>
    <dbReference type="NCBI Taxonomy" id="152965"/>
    <lineage>
        <taxon>Eukaryota</taxon>
        <taxon>Fungi</taxon>
        <taxon>Dikarya</taxon>
        <taxon>Basidiomycota</taxon>
        <taxon>Agaricomycotina</taxon>
        <taxon>Agaricomycetes</taxon>
        <taxon>Russulales</taxon>
        <taxon>Russulaceae</taxon>
        <taxon>Russula</taxon>
    </lineage>
</organism>
<evidence type="ECO:0000313" key="3">
    <source>
        <dbReference type="Proteomes" id="UP000759537"/>
    </source>
</evidence>
<evidence type="ECO:0000256" key="1">
    <source>
        <dbReference type="SAM" id="MobiDB-lite"/>
    </source>
</evidence>
<dbReference type="AlphaFoldDB" id="A0A9P5N1S8"/>
<feature type="compositionally biased region" description="Basic and acidic residues" evidence="1">
    <location>
        <begin position="254"/>
        <end position="269"/>
    </location>
</feature>
<sequence length="466" mass="52004">MTRRPVEPPMEDDSTYLTVVYPYPLNTNLHLPTDWRALALWLACCTGTQDVLRAMFHKPKAASMVLIEVDREFKGIDALLGMHSWSEFLLAPTKEEAGKSSKVFYCTYNNAKAVKDAGWNRVDVQEHWFQGWRLDNDQIKHPYPKTTYCDVPPEPKTGMPMCRHLPRHLFPDISPQQELPVPQVNDRTEDIAPTAVAMVNMFGIVPNPAFARSSGTPRGTEEGPSSPGVIPVRDQSRAADGKAAVEDNPWDGYDAFRPDPPTRVKKRGDDEWICPQHGPMCNPGICKALARVERDERWRKEREEREEATRKRKEAREMRARRRGTKLTRADGRGVPRSDRPRRLANGPRRGASSSGSETEGDGGHDQGSLRSRTESSDPAPPRPPTSPRQDSEVCTRTVISAKGGAVDTDWENPIIAVPSSSAPDRSVGANRKTSGNGDGDEIRRKHVRGRNEGKVKAKGKGKELR</sequence>
<protein>
    <submittedName>
        <fullName evidence="2">Uncharacterized protein</fullName>
    </submittedName>
</protein>
<proteinExistence type="predicted"/>
<feature type="compositionally biased region" description="Basic and acidic residues" evidence="1">
    <location>
        <begin position="234"/>
        <end position="245"/>
    </location>
</feature>
<comment type="caution">
    <text evidence="2">The sequence shown here is derived from an EMBL/GenBank/DDBJ whole genome shotgun (WGS) entry which is preliminary data.</text>
</comment>
<gene>
    <name evidence="2" type="ORF">DFH94DRAFT_820728</name>
</gene>
<name>A0A9P5N1S8_9AGAM</name>
<dbReference type="Proteomes" id="UP000759537">
    <property type="component" value="Unassembled WGS sequence"/>
</dbReference>
<feature type="compositionally biased region" description="Basic and acidic residues" evidence="1">
    <location>
        <begin position="294"/>
        <end position="318"/>
    </location>
</feature>
<evidence type="ECO:0000313" key="2">
    <source>
        <dbReference type="EMBL" id="KAF8484032.1"/>
    </source>
</evidence>
<keyword evidence="3" id="KW-1185">Reference proteome</keyword>
<dbReference type="EMBL" id="WHVB01000004">
    <property type="protein sequence ID" value="KAF8484032.1"/>
    <property type="molecule type" value="Genomic_DNA"/>
</dbReference>
<feature type="region of interest" description="Disordered" evidence="1">
    <location>
        <begin position="294"/>
        <end position="466"/>
    </location>
</feature>
<feature type="region of interest" description="Disordered" evidence="1">
    <location>
        <begin position="210"/>
        <end position="269"/>
    </location>
</feature>
<reference evidence="2" key="2">
    <citation type="journal article" date="2020" name="Nat. Commun.">
        <title>Large-scale genome sequencing of mycorrhizal fungi provides insights into the early evolution of symbiotic traits.</title>
        <authorList>
            <person name="Miyauchi S."/>
            <person name="Kiss E."/>
            <person name="Kuo A."/>
            <person name="Drula E."/>
            <person name="Kohler A."/>
            <person name="Sanchez-Garcia M."/>
            <person name="Morin E."/>
            <person name="Andreopoulos B."/>
            <person name="Barry K.W."/>
            <person name="Bonito G."/>
            <person name="Buee M."/>
            <person name="Carver A."/>
            <person name="Chen C."/>
            <person name="Cichocki N."/>
            <person name="Clum A."/>
            <person name="Culley D."/>
            <person name="Crous P.W."/>
            <person name="Fauchery L."/>
            <person name="Girlanda M."/>
            <person name="Hayes R.D."/>
            <person name="Keri Z."/>
            <person name="LaButti K."/>
            <person name="Lipzen A."/>
            <person name="Lombard V."/>
            <person name="Magnuson J."/>
            <person name="Maillard F."/>
            <person name="Murat C."/>
            <person name="Nolan M."/>
            <person name="Ohm R.A."/>
            <person name="Pangilinan J."/>
            <person name="Pereira M.F."/>
            <person name="Perotto S."/>
            <person name="Peter M."/>
            <person name="Pfister S."/>
            <person name="Riley R."/>
            <person name="Sitrit Y."/>
            <person name="Stielow J.B."/>
            <person name="Szollosi G."/>
            <person name="Zifcakova L."/>
            <person name="Stursova M."/>
            <person name="Spatafora J.W."/>
            <person name="Tedersoo L."/>
            <person name="Vaario L.M."/>
            <person name="Yamada A."/>
            <person name="Yan M."/>
            <person name="Wang P."/>
            <person name="Xu J."/>
            <person name="Bruns T."/>
            <person name="Baldrian P."/>
            <person name="Vilgalys R."/>
            <person name="Dunand C."/>
            <person name="Henrissat B."/>
            <person name="Grigoriev I.V."/>
            <person name="Hibbett D."/>
            <person name="Nagy L.G."/>
            <person name="Martin F.M."/>
        </authorList>
    </citation>
    <scope>NUCLEOTIDE SEQUENCE</scope>
    <source>
        <strain evidence="2">Prilba</strain>
    </source>
</reference>